<evidence type="ECO:0000313" key="3">
    <source>
        <dbReference type="EMBL" id="NEZ58663.1"/>
    </source>
</evidence>
<keyword evidence="4" id="KW-1185">Reference proteome</keyword>
<accession>A0A6M0RS57</accession>
<evidence type="ECO:0000313" key="4">
    <source>
        <dbReference type="Proteomes" id="UP000481033"/>
    </source>
</evidence>
<dbReference type="AlphaFoldDB" id="A0A6M0RS57"/>
<evidence type="ECO:0000256" key="1">
    <source>
        <dbReference type="SAM" id="MobiDB-lite"/>
    </source>
</evidence>
<dbReference type="Pfam" id="PF06051">
    <property type="entry name" value="DUF928"/>
    <property type="match status" value="1"/>
</dbReference>
<feature type="region of interest" description="Disordered" evidence="1">
    <location>
        <begin position="32"/>
        <end position="58"/>
    </location>
</feature>
<proteinExistence type="predicted"/>
<dbReference type="InterPro" id="IPR010328">
    <property type="entry name" value="DUF928"/>
</dbReference>
<evidence type="ECO:0000256" key="2">
    <source>
        <dbReference type="SAM" id="SignalP"/>
    </source>
</evidence>
<dbReference type="Proteomes" id="UP000481033">
    <property type="component" value="Unassembled WGS sequence"/>
</dbReference>
<reference evidence="3 4" key="1">
    <citation type="journal article" date="2020" name="Microb. Ecol.">
        <title>Ecogenomics of the Marine Benthic Filamentous Cyanobacterium Adonisia.</title>
        <authorList>
            <person name="Walter J.M."/>
            <person name="Coutinho F.H."/>
            <person name="Leomil L."/>
            <person name="Hargreaves P.I."/>
            <person name="Campeao M.E."/>
            <person name="Vieira V.V."/>
            <person name="Silva B.S."/>
            <person name="Fistarol G.O."/>
            <person name="Salomon P.S."/>
            <person name="Sawabe T."/>
            <person name="Mino S."/>
            <person name="Hosokawa M."/>
            <person name="Miyashita H."/>
            <person name="Maruyama F."/>
            <person name="van Verk M.C."/>
            <person name="Dutilh B.E."/>
            <person name="Thompson C.C."/>
            <person name="Thompson F.L."/>
        </authorList>
    </citation>
    <scope>NUCLEOTIDE SEQUENCE [LARGE SCALE GENOMIC DNA]</scope>
    <source>
        <strain evidence="3 4">CCMR0081</strain>
    </source>
</reference>
<name>A0A6M0RS57_9CYAN</name>
<organism evidence="3 4">
    <name type="scientific">Adonisia turfae CCMR0081</name>
    <dbReference type="NCBI Taxonomy" id="2292702"/>
    <lineage>
        <taxon>Bacteria</taxon>
        <taxon>Bacillati</taxon>
        <taxon>Cyanobacteriota</taxon>
        <taxon>Adonisia</taxon>
        <taxon>Adonisia turfae</taxon>
    </lineage>
</organism>
<feature type="compositionally biased region" description="Pro residues" evidence="1">
    <location>
        <begin position="38"/>
        <end position="50"/>
    </location>
</feature>
<keyword evidence="2" id="KW-0732">Signal</keyword>
<protein>
    <submittedName>
        <fullName evidence="3">DUF928 domain-containing protein</fullName>
    </submittedName>
</protein>
<feature type="signal peptide" evidence="2">
    <location>
        <begin position="1"/>
        <end position="26"/>
    </location>
</feature>
<feature type="chain" id="PRO_5026980899" evidence="2">
    <location>
        <begin position="27"/>
        <end position="245"/>
    </location>
</feature>
<dbReference type="EMBL" id="QXHD01000004">
    <property type="protein sequence ID" value="NEZ58663.1"/>
    <property type="molecule type" value="Genomic_DNA"/>
</dbReference>
<comment type="caution">
    <text evidence="3">The sequence shown here is derived from an EMBL/GenBank/DDBJ whole genome shotgun (WGS) entry which is preliminary data.</text>
</comment>
<gene>
    <name evidence="3" type="ORF">DXZ20_24080</name>
</gene>
<dbReference type="RefSeq" id="WP_163701376.1">
    <property type="nucleotide sequence ID" value="NZ_QXHD01000004.1"/>
</dbReference>
<sequence>MTVWKLVIVSSLLIGSWNFPITAALAQSINQTTVSQRPPEPPSTPLPPNRTTPGGGLNPLASSCHAFNEDLRALIPVENPVLTTAAQPTFLFFNPFAADQVKYGEFSLLLWPGEQQRHYHVRFTLPESPGIVSVTVPSLPEHALTEDQPYRWYFQLYCHDNINAQPDLTITGSVQRVASTPERDQQIQVDAPNIWYDTLARVAEQLQESPQDPQIQENWNMLLQSIDATELSTAPFSGPVITLEN</sequence>